<dbReference type="EMBL" id="KQ434899">
    <property type="protein sequence ID" value="KZC10831.1"/>
    <property type="molecule type" value="Genomic_DNA"/>
</dbReference>
<dbReference type="AlphaFoldDB" id="A0A154PG57"/>
<gene>
    <name evidence="2" type="ORF">WN55_01530</name>
</gene>
<dbReference type="Proteomes" id="UP000076502">
    <property type="component" value="Unassembled WGS sequence"/>
</dbReference>
<feature type="transmembrane region" description="Helical" evidence="1">
    <location>
        <begin position="94"/>
        <end position="118"/>
    </location>
</feature>
<evidence type="ECO:0000313" key="2">
    <source>
        <dbReference type="EMBL" id="KZC10831.1"/>
    </source>
</evidence>
<sequence>MCSARILKLIREALYQIGRPFGTRRYTTATKCDASPNDNVSLPFVREPPLRAFDPRKPRWECLFYEINVNSLRSAIAAEGLVWFWDDYFSLKGLYLGMIALVQKVWGLGFGRLILLLFPKVTFFGSF</sequence>
<keyword evidence="1" id="KW-1133">Transmembrane helix</keyword>
<keyword evidence="1" id="KW-0812">Transmembrane</keyword>
<reference evidence="2 3" key="1">
    <citation type="submission" date="2015-07" db="EMBL/GenBank/DDBJ databases">
        <title>The genome of Dufourea novaeangliae.</title>
        <authorList>
            <person name="Pan H."/>
            <person name="Kapheim K."/>
        </authorList>
    </citation>
    <scope>NUCLEOTIDE SEQUENCE [LARGE SCALE GENOMIC DNA]</scope>
    <source>
        <strain evidence="2">0120121106</strain>
        <tissue evidence="2">Whole body</tissue>
    </source>
</reference>
<name>A0A154PG57_DUFNO</name>
<evidence type="ECO:0000313" key="3">
    <source>
        <dbReference type="Proteomes" id="UP000076502"/>
    </source>
</evidence>
<protein>
    <submittedName>
        <fullName evidence="2">Uncharacterized protein</fullName>
    </submittedName>
</protein>
<keyword evidence="3" id="KW-1185">Reference proteome</keyword>
<proteinExistence type="predicted"/>
<keyword evidence="1" id="KW-0472">Membrane</keyword>
<organism evidence="2 3">
    <name type="scientific">Dufourea novaeangliae</name>
    <name type="common">Sweat bee</name>
    <dbReference type="NCBI Taxonomy" id="178035"/>
    <lineage>
        <taxon>Eukaryota</taxon>
        <taxon>Metazoa</taxon>
        <taxon>Ecdysozoa</taxon>
        <taxon>Arthropoda</taxon>
        <taxon>Hexapoda</taxon>
        <taxon>Insecta</taxon>
        <taxon>Pterygota</taxon>
        <taxon>Neoptera</taxon>
        <taxon>Endopterygota</taxon>
        <taxon>Hymenoptera</taxon>
        <taxon>Apocrita</taxon>
        <taxon>Aculeata</taxon>
        <taxon>Apoidea</taxon>
        <taxon>Anthophila</taxon>
        <taxon>Halictidae</taxon>
        <taxon>Rophitinae</taxon>
        <taxon>Dufourea</taxon>
    </lineage>
</organism>
<evidence type="ECO:0000256" key="1">
    <source>
        <dbReference type="SAM" id="Phobius"/>
    </source>
</evidence>
<accession>A0A154PG57</accession>